<protein>
    <submittedName>
        <fullName evidence="1">Uncharacterized protein</fullName>
    </submittedName>
</protein>
<dbReference type="RefSeq" id="WP_388113177.1">
    <property type="nucleotide sequence ID" value="NZ_JBIAHM010000015.1"/>
</dbReference>
<keyword evidence="2" id="KW-1185">Reference proteome</keyword>
<sequence>MSAERERQAAVVEYWWAVELFSPQKVPNVSSRERVYEVAVDRALPWEDGHPVRSLPLDPGYVWQHIVYGGCFALADVRDTLLEVFGRDE</sequence>
<proteinExistence type="predicted"/>
<comment type="caution">
    <text evidence="1">The sequence shown here is derived from an EMBL/GenBank/DDBJ whole genome shotgun (WGS) entry which is preliminary data.</text>
</comment>
<evidence type="ECO:0000313" key="1">
    <source>
        <dbReference type="EMBL" id="MFE9604234.1"/>
    </source>
</evidence>
<name>A0ABW6MDM7_9ACTN</name>
<gene>
    <name evidence="1" type="ORF">ACFYNQ_37500</name>
</gene>
<reference evidence="1 2" key="1">
    <citation type="submission" date="2024-10" db="EMBL/GenBank/DDBJ databases">
        <title>The Natural Products Discovery Center: Release of the First 8490 Sequenced Strains for Exploring Actinobacteria Biosynthetic Diversity.</title>
        <authorList>
            <person name="Kalkreuter E."/>
            <person name="Kautsar S.A."/>
            <person name="Yang D."/>
            <person name="Bader C.D."/>
            <person name="Teijaro C.N."/>
            <person name="Fluegel L."/>
            <person name="Davis C.M."/>
            <person name="Simpson J.R."/>
            <person name="Lauterbach L."/>
            <person name="Steele A.D."/>
            <person name="Gui C."/>
            <person name="Meng S."/>
            <person name="Li G."/>
            <person name="Viehrig K."/>
            <person name="Ye F."/>
            <person name="Su P."/>
            <person name="Kiefer A.F."/>
            <person name="Nichols A."/>
            <person name="Cepeda A.J."/>
            <person name="Yan W."/>
            <person name="Fan B."/>
            <person name="Jiang Y."/>
            <person name="Adhikari A."/>
            <person name="Zheng C.-J."/>
            <person name="Schuster L."/>
            <person name="Cowan T.M."/>
            <person name="Smanski M.J."/>
            <person name="Chevrette M.G."/>
            <person name="De Carvalho L.P.S."/>
            <person name="Shen B."/>
        </authorList>
    </citation>
    <scope>NUCLEOTIDE SEQUENCE [LARGE SCALE GENOMIC DNA]</scope>
    <source>
        <strain evidence="1 2">NPDC006488</strain>
    </source>
</reference>
<dbReference type="EMBL" id="JBIAHM010000015">
    <property type="protein sequence ID" value="MFE9604234.1"/>
    <property type="molecule type" value="Genomic_DNA"/>
</dbReference>
<dbReference type="Proteomes" id="UP001601303">
    <property type="component" value="Unassembled WGS sequence"/>
</dbReference>
<accession>A0ABW6MDM7</accession>
<evidence type="ECO:0000313" key="2">
    <source>
        <dbReference type="Proteomes" id="UP001601303"/>
    </source>
</evidence>
<organism evidence="1 2">
    <name type="scientific">Streptomyces hokutonensis</name>
    <dbReference type="NCBI Taxonomy" id="1306990"/>
    <lineage>
        <taxon>Bacteria</taxon>
        <taxon>Bacillati</taxon>
        <taxon>Actinomycetota</taxon>
        <taxon>Actinomycetes</taxon>
        <taxon>Kitasatosporales</taxon>
        <taxon>Streptomycetaceae</taxon>
        <taxon>Streptomyces</taxon>
    </lineage>
</organism>